<evidence type="ECO:0000256" key="1">
    <source>
        <dbReference type="SAM" id="MobiDB-lite"/>
    </source>
</evidence>
<evidence type="ECO:0000313" key="2">
    <source>
        <dbReference type="EMBL" id="EIM79774.1"/>
    </source>
</evidence>
<dbReference type="Proteomes" id="UP000053927">
    <property type="component" value="Unassembled WGS sequence"/>
</dbReference>
<feature type="compositionally biased region" description="Acidic residues" evidence="1">
    <location>
        <begin position="16"/>
        <end position="29"/>
    </location>
</feature>
<evidence type="ECO:0000313" key="3">
    <source>
        <dbReference type="Proteomes" id="UP000053927"/>
    </source>
</evidence>
<dbReference type="OrthoDB" id="515401at2759"/>
<accession>R7RWS7</accession>
<organism evidence="2 3">
    <name type="scientific">Stereum hirsutum (strain FP-91666)</name>
    <name type="common">White-rot fungus</name>
    <dbReference type="NCBI Taxonomy" id="721885"/>
    <lineage>
        <taxon>Eukaryota</taxon>
        <taxon>Fungi</taxon>
        <taxon>Dikarya</taxon>
        <taxon>Basidiomycota</taxon>
        <taxon>Agaricomycotina</taxon>
        <taxon>Agaricomycetes</taxon>
        <taxon>Russulales</taxon>
        <taxon>Stereaceae</taxon>
        <taxon>Stereum</taxon>
    </lineage>
</organism>
<feature type="region of interest" description="Disordered" evidence="1">
    <location>
        <begin position="1"/>
        <end position="79"/>
    </location>
</feature>
<gene>
    <name evidence="2" type="ORF">STEHIDRAFT_116257</name>
</gene>
<feature type="compositionally biased region" description="Basic and acidic residues" evidence="1">
    <location>
        <begin position="245"/>
        <end position="255"/>
    </location>
</feature>
<reference evidence="3" key="1">
    <citation type="journal article" date="2012" name="Science">
        <title>The Paleozoic origin of enzymatic lignin decomposition reconstructed from 31 fungal genomes.</title>
        <authorList>
            <person name="Floudas D."/>
            <person name="Binder M."/>
            <person name="Riley R."/>
            <person name="Barry K."/>
            <person name="Blanchette R.A."/>
            <person name="Henrissat B."/>
            <person name="Martinez A.T."/>
            <person name="Otillar R."/>
            <person name="Spatafora J.W."/>
            <person name="Yadav J.S."/>
            <person name="Aerts A."/>
            <person name="Benoit I."/>
            <person name="Boyd A."/>
            <person name="Carlson A."/>
            <person name="Copeland A."/>
            <person name="Coutinho P.M."/>
            <person name="de Vries R.P."/>
            <person name="Ferreira P."/>
            <person name="Findley K."/>
            <person name="Foster B."/>
            <person name="Gaskell J."/>
            <person name="Glotzer D."/>
            <person name="Gorecki P."/>
            <person name="Heitman J."/>
            <person name="Hesse C."/>
            <person name="Hori C."/>
            <person name="Igarashi K."/>
            <person name="Jurgens J.A."/>
            <person name="Kallen N."/>
            <person name="Kersten P."/>
            <person name="Kohler A."/>
            <person name="Kuees U."/>
            <person name="Kumar T.K.A."/>
            <person name="Kuo A."/>
            <person name="LaButti K."/>
            <person name="Larrondo L.F."/>
            <person name="Lindquist E."/>
            <person name="Ling A."/>
            <person name="Lombard V."/>
            <person name="Lucas S."/>
            <person name="Lundell T."/>
            <person name="Martin R."/>
            <person name="McLaughlin D.J."/>
            <person name="Morgenstern I."/>
            <person name="Morin E."/>
            <person name="Murat C."/>
            <person name="Nagy L.G."/>
            <person name="Nolan M."/>
            <person name="Ohm R.A."/>
            <person name="Patyshakuliyeva A."/>
            <person name="Rokas A."/>
            <person name="Ruiz-Duenas F.J."/>
            <person name="Sabat G."/>
            <person name="Salamov A."/>
            <person name="Samejima M."/>
            <person name="Schmutz J."/>
            <person name="Slot J.C."/>
            <person name="St John F."/>
            <person name="Stenlid J."/>
            <person name="Sun H."/>
            <person name="Sun S."/>
            <person name="Syed K."/>
            <person name="Tsang A."/>
            <person name="Wiebenga A."/>
            <person name="Young D."/>
            <person name="Pisabarro A."/>
            <person name="Eastwood D.C."/>
            <person name="Martin F."/>
            <person name="Cullen D."/>
            <person name="Grigoriev I.V."/>
            <person name="Hibbett D.S."/>
        </authorList>
    </citation>
    <scope>NUCLEOTIDE SEQUENCE [LARGE SCALE GENOMIC DNA]</scope>
    <source>
        <strain evidence="3">FP-91666</strain>
    </source>
</reference>
<keyword evidence="3" id="KW-1185">Reference proteome</keyword>
<dbReference type="RefSeq" id="XP_007311094.1">
    <property type="nucleotide sequence ID" value="XM_007311032.1"/>
</dbReference>
<dbReference type="EMBL" id="JH687401">
    <property type="protein sequence ID" value="EIM79774.1"/>
    <property type="molecule type" value="Genomic_DNA"/>
</dbReference>
<feature type="compositionally biased region" description="Basic residues" evidence="1">
    <location>
        <begin position="1"/>
        <end position="11"/>
    </location>
</feature>
<protein>
    <submittedName>
        <fullName evidence="2">Uncharacterized protein</fullName>
    </submittedName>
</protein>
<proteinExistence type="predicted"/>
<dbReference type="KEGG" id="shs:STEHIDRAFT_116257"/>
<name>R7RWS7_STEHR</name>
<feature type="region of interest" description="Disordered" evidence="1">
    <location>
        <begin position="110"/>
        <end position="255"/>
    </location>
</feature>
<feature type="compositionally biased region" description="Polar residues" evidence="1">
    <location>
        <begin position="40"/>
        <end position="60"/>
    </location>
</feature>
<dbReference type="GeneID" id="18795876"/>
<dbReference type="AlphaFoldDB" id="R7RWS7"/>
<sequence>MQRERSRRRERRGSDEYETTDDDSDDDTGESWASEGMSAEETTNPTTSSKRNQPNLNNASGAEEVVFETQQDAVGLPDRVVEPGPDFVLGEPPGEGQLFAWHLVDVWVGANGDEYGGGSVESSDGDADVIDEQGHYQPKGCPQDQEMDSDSDPSELSHPNVHEKLAALPADNNLRRRLSDHRTPSASKPPHPSDLVDTRPALPSVATAPIPLNRPRNLPTTATALTSEPGHKREGQGQQRQSLNKGKEGDKGWRC</sequence>